<gene>
    <name evidence="3" type="ORF">AQJ11_40570</name>
</gene>
<evidence type="ECO:0000256" key="1">
    <source>
        <dbReference type="ARBA" id="ARBA00023125"/>
    </source>
</evidence>
<dbReference type="GO" id="GO:0003677">
    <property type="term" value="F:DNA binding"/>
    <property type="evidence" value="ECO:0007669"/>
    <property type="project" value="UniProtKB-KW"/>
</dbReference>
<dbReference type="SUPFAM" id="SSF48452">
    <property type="entry name" value="TPR-like"/>
    <property type="match status" value="2"/>
</dbReference>
<accession>A0A101PR25</accession>
<dbReference type="Gene3D" id="1.10.260.40">
    <property type="entry name" value="lambda repressor-like DNA-binding domains"/>
    <property type="match status" value="1"/>
</dbReference>
<evidence type="ECO:0000313" key="3">
    <source>
        <dbReference type="EMBL" id="KUN16111.1"/>
    </source>
</evidence>
<name>A0A101PR25_STRCK</name>
<keyword evidence="1" id="KW-0238">DNA-binding</keyword>
<reference evidence="3 4" key="1">
    <citation type="submission" date="2015-10" db="EMBL/GenBank/DDBJ databases">
        <title>Draft genome sequence of Streptomyces corchorusii DSM 40340, type strain for the species Streptomyces corchorusii.</title>
        <authorList>
            <person name="Ruckert C."/>
            <person name="Winkler A."/>
            <person name="Kalinowski J."/>
            <person name="Kampfer P."/>
            <person name="Glaeser S."/>
        </authorList>
    </citation>
    <scope>NUCLEOTIDE SEQUENCE [LARGE SCALE GENOMIC DNA]</scope>
    <source>
        <strain evidence="3 4">DSM 40340</strain>
    </source>
</reference>
<evidence type="ECO:0000313" key="4">
    <source>
        <dbReference type="Proteomes" id="UP000053398"/>
    </source>
</evidence>
<protein>
    <recommendedName>
        <fullName evidence="2">HTH cro/C1-type domain-containing protein</fullName>
    </recommendedName>
</protein>
<dbReference type="RefSeq" id="WP_059266759.1">
    <property type="nucleotide sequence ID" value="NZ_KQ948375.1"/>
</dbReference>
<dbReference type="InterPro" id="IPR019734">
    <property type="entry name" value="TPR_rpt"/>
</dbReference>
<dbReference type="AlphaFoldDB" id="A0A101PR25"/>
<evidence type="ECO:0000259" key="2">
    <source>
        <dbReference type="PROSITE" id="PS50943"/>
    </source>
</evidence>
<dbReference type="InterPro" id="IPR001387">
    <property type="entry name" value="Cro/C1-type_HTH"/>
</dbReference>
<comment type="caution">
    <text evidence="3">The sequence shown here is derived from an EMBL/GenBank/DDBJ whole genome shotgun (WGS) entry which is preliminary data.</text>
</comment>
<proteinExistence type="predicted"/>
<dbReference type="Proteomes" id="UP000053398">
    <property type="component" value="Unassembled WGS sequence"/>
</dbReference>
<dbReference type="PANTHER" id="PTHR46797:SF1">
    <property type="entry name" value="METHYLPHOSPHONATE SYNTHASE"/>
    <property type="match status" value="1"/>
</dbReference>
<organism evidence="3 4">
    <name type="scientific">Streptomyces corchorusii</name>
    <name type="common">Streptomyces chibaensis</name>
    <dbReference type="NCBI Taxonomy" id="1903"/>
    <lineage>
        <taxon>Bacteria</taxon>
        <taxon>Bacillati</taxon>
        <taxon>Actinomycetota</taxon>
        <taxon>Actinomycetes</taxon>
        <taxon>Kitasatosporales</taxon>
        <taxon>Streptomycetaceae</taxon>
        <taxon>Streptomyces</taxon>
    </lineage>
</organism>
<dbReference type="GO" id="GO:0003700">
    <property type="term" value="F:DNA-binding transcription factor activity"/>
    <property type="evidence" value="ECO:0007669"/>
    <property type="project" value="TreeGrafter"/>
</dbReference>
<dbReference type="SMART" id="SM00530">
    <property type="entry name" value="HTH_XRE"/>
    <property type="match status" value="1"/>
</dbReference>
<dbReference type="CDD" id="cd00093">
    <property type="entry name" value="HTH_XRE"/>
    <property type="match status" value="1"/>
</dbReference>
<dbReference type="Pfam" id="PF13560">
    <property type="entry name" value="HTH_31"/>
    <property type="match status" value="1"/>
</dbReference>
<dbReference type="PANTHER" id="PTHR46797">
    <property type="entry name" value="HTH-TYPE TRANSCRIPTIONAL REGULATOR"/>
    <property type="match status" value="1"/>
</dbReference>
<dbReference type="GO" id="GO:0005829">
    <property type="term" value="C:cytosol"/>
    <property type="evidence" value="ECO:0007669"/>
    <property type="project" value="TreeGrafter"/>
</dbReference>
<dbReference type="SMART" id="SM00028">
    <property type="entry name" value="TPR"/>
    <property type="match status" value="4"/>
</dbReference>
<dbReference type="PROSITE" id="PS50943">
    <property type="entry name" value="HTH_CROC1"/>
    <property type="match status" value="1"/>
</dbReference>
<dbReference type="InterPro" id="IPR011990">
    <property type="entry name" value="TPR-like_helical_dom_sf"/>
</dbReference>
<dbReference type="InterPro" id="IPR010982">
    <property type="entry name" value="Lambda_DNA-bd_dom_sf"/>
</dbReference>
<keyword evidence="4" id="KW-1185">Reference proteome</keyword>
<dbReference type="SUPFAM" id="SSF47413">
    <property type="entry name" value="lambda repressor-like DNA-binding domains"/>
    <property type="match status" value="1"/>
</dbReference>
<dbReference type="Gene3D" id="1.25.40.10">
    <property type="entry name" value="Tetratricopeptide repeat domain"/>
    <property type="match status" value="2"/>
</dbReference>
<feature type="domain" description="HTH cro/C1-type" evidence="2">
    <location>
        <begin position="11"/>
        <end position="64"/>
    </location>
</feature>
<dbReference type="InterPro" id="IPR050807">
    <property type="entry name" value="TransReg_Diox_bact_type"/>
</dbReference>
<dbReference type="EMBL" id="LMWP01000062">
    <property type="protein sequence ID" value="KUN16111.1"/>
    <property type="molecule type" value="Genomic_DNA"/>
</dbReference>
<sequence>MTPNEGLGAHIRRLRRAAGLSQEALARPNLSPSYISLLEAGKRLPSQEVLAQLAERLGCTPRDLTGVIPEPDSVNLEIELSYAQLALRDGDSRTALDAFTALRAKIPAGEERKGLGFATELGIAQCLEQLGQLEQAVRGFESLLERCGEQGRGVLDRLGVAMLLCRCYRALGEVSRAVDVAERALADADAAGLPPTVAQLELLSALIGVYCERGDLHRANFLAGEAMSRAKLMDDRRELGGAYWTAGTALHRRGRSGEALELVRKAVALFAEVDDARALARVRNAQAMVLLHADDPSPETARALLEQSAATLRALGGGLDVVDAETALGRAEVMLGRPEQAIRHAETALGLLGPDHPLERARVHLVLAAAHLLQDDHEAAQAAYGRGALLLEAAEAGRQAAFAWAELGEILEKSGESERAVWAYRRAY</sequence>
<dbReference type="PROSITE" id="PS50293">
    <property type="entry name" value="TPR_REGION"/>
    <property type="match status" value="1"/>
</dbReference>